<dbReference type="CDD" id="cd22278">
    <property type="entry name" value="DPBB_GH45_endoglucanase"/>
    <property type="match status" value="1"/>
</dbReference>
<dbReference type="Gene3D" id="2.40.40.10">
    <property type="entry name" value="RlpA-like domain"/>
    <property type="match status" value="1"/>
</dbReference>
<sequence>MRRYTVAIKAKRVSPSPQKNMRSWIFTGIAASLTAVSGYLQLPSGRTSFTMYGGCGQAACGVTATGFSAAMNQLAYGAPPGLGPGDACGRCFSITGTEDPFSPAFTGPFNTIIVKVTDLCPVAGNEQWCGQTTSNPVNSMGTEFHFDICEDTGGANAFFPPGHGALLGTFTEVSCSEWSGTDGSPLFNGSCIKGESAAFWPSGVGCGNQERWAKAVKANSPHPPSGRASLIIPRLYLSDLTTATNEAELSALGVTHVVSLLEWTPDIPQAVPASKKLHIDLPDFPNADILAHLDDTTQFVKAALNENETNVVLAHCFMGVSRSATVVCAYLISTTGMTAMESIAFVQSKRHIVSPNNGFRKQLGLYAARVTGELNPGDEEAVEIVKGIGADT</sequence>
<dbReference type="Pfam" id="PF22514">
    <property type="entry name" value="EXPB1_D1"/>
    <property type="match status" value="1"/>
</dbReference>
<dbReference type="SMART" id="SM00195">
    <property type="entry name" value="DSPc"/>
    <property type="match status" value="1"/>
</dbReference>
<dbReference type="InterPro" id="IPR000340">
    <property type="entry name" value="Dual-sp_phosphatase_cat-dom"/>
</dbReference>
<evidence type="ECO:0000256" key="2">
    <source>
        <dbReference type="ARBA" id="ARBA00013064"/>
    </source>
</evidence>
<reference evidence="9 10" key="1">
    <citation type="journal article" date="2020" name="ISME J.">
        <title>Uncovering the hidden diversity of litter-decomposition mechanisms in mushroom-forming fungi.</title>
        <authorList>
            <person name="Floudas D."/>
            <person name="Bentzer J."/>
            <person name="Ahren D."/>
            <person name="Johansson T."/>
            <person name="Persson P."/>
            <person name="Tunlid A."/>
        </authorList>
    </citation>
    <scope>NUCLEOTIDE SEQUENCE [LARGE SCALE GENOMIC DNA]</scope>
    <source>
        <strain evidence="9 10">CBS 406.79</strain>
    </source>
</reference>
<accession>A0A8H5H6Q8</accession>
<organism evidence="9 10">
    <name type="scientific">Collybiopsis confluens</name>
    <dbReference type="NCBI Taxonomy" id="2823264"/>
    <lineage>
        <taxon>Eukaryota</taxon>
        <taxon>Fungi</taxon>
        <taxon>Dikarya</taxon>
        <taxon>Basidiomycota</taxon>
        <taxon>Agaricomycotina</taxon>
        <taxon>Agaricomycetes</taxon>
        <taxon>Agaricomycetidae</taxon>
        <taxon>Agaricales</taxon>
        <taxon>Marasmiineae</taxon>
        <taxon>Omphalotaceae</taxon>
        <taxon>Collybiopsis</taxon>
    </lineage>
</organism>
<evidence type="ECO:0000313" key="10">
    <source>
        <dbReference type="Proteomes" id="UP000518752"/>
    </source>
</evidence>
<evidence type="ECO:0000259" key="6">
    <source>
        <dbReference type="PROSITE" id="PS50054"/>
    </source>
</evidence>
<feature type="domain" description="Tyrosine specific protein phosphatases" evidence="7">
    <location>
        <begin position="294"/>
        <end position="350"/>
    </location>
</feature>
<dbReference type="AlphaFoldDB" id="A0A8H5H6Q8"/>
<evidence type="ECO:0000256" key="4">
    <source>
        <dbReference type="ARBA" id="ARBA00022912"/>
    </source>
</evidence>
<protein>
    <recommendedName>
        <fullName evidence="2">protein-tyrosine-phosphatase</fullName>
        <ecNumber evidence="2">3.1.3.48</ecNumber>
    </recommendedName>
</protein>
<dbReference type="PROSITE" id="PS50842">
    <property type="entry name" value="EXPANSIN_EG45"/>
    <property type="match status" value="1"/>
</dbReference>
<keyword evidence="5" id="KW-1133">Transmembrane helix</keyword>
<keyword evidence="5" id="KW-0472">Membrane</keyword>
<dbReference type="SUPFAM" id="SSF50685">
    <property type="entry name" value="Barwin-like endoglucanases"/>
    <property type="match status" value="1"/>
</dbReference>
<evidence type="ECO:0000256" key="3">
    <source>
        <dbReference type="ARBA" id="ARBA00022801"/>
    </source>
</evidence>
<name>A0A8H5H6Q8_9AGAR</name>
<feature type="domain" description="Tyrosine-protein phosphatase" evidence="6">
    <location>
        <begin position="227"/>
        <end position="372"/>
    </location>
</feature>
<dbReference type="InterPro" id="IPR036908">
    <property type="entry name" value="RlpA-like_sf"/>
</dbReference>
<evidence type="ECO:0000256" key="5">
    <source>
        <dbReference type="SAM" id="Phobius"/>
    </source>
</evidence>
<dbReference type="InterPro" id="IPR000387">
    <property type="entry name" value="Tyr_Pase_dom"/>
</dbReference>
<dbReference type="InterPro" id="IPR029021">
    <property type="entry name" value="Prot-tyrosine_phosphatase-like"/>
</dbReference>
<evidence type="ECO:0000259" key="8">
    <source>
        <dbReference type="PROSITE" id="PS50842"/>
    </source>
</evidence>
<dbReference type="OrthoDB" id="2017893at2759"/>
<dbReference type="PANTHER" id="PTHR10159">
    <property type="entry name" value="DUAL SPECIFICITY PROTEIN PHOSPHATASE"/>
    <property type="match status" value="1"/>
</dbReference>
<dbReference type="Proteomes" id="UP000518752">
    <property type="component" value="Unassembled WGS sequence"/>
</dbReference>
<dbReference type="EC" id="3.1.3.48" evidence="2"/>
<evidence type="ECO:0000313" key="9">
    <source>
        <dbReference type="EMBL" id="KAF5377758.1"/>
    </source>
</evidence>
<dbReference type="GO" id="GO:0043409">
    <property type="term" value="P:negative regulation of MAPK cascade"/>
    <property type="evidence" value="ECO:0007669"/>
    <property type="project" value="TreeGrafter"/>
</dbReference>
<dbReference type="Pfam" id="PF00782">
    <property type="entry name" value="DSPc"/>
    <property type="match status" value="1"/>
</dbReference>
<comment type="similarity">
    <text evidence="1">Belongs to the protein-tyrosine phosphatase family. Non-receptor class dual specificity subfamily.</text>
</comment>
<keyword evidence="4" id="KW-0904">Protein phosphatase</keyword>
<dbReference type="InterPro" id="IPR007112">
    <property type="entry name" value="Expansin/allergen_DPBB_dom"/>
</dbReference>
<comment type="caution">
    <text evidence="9">The sequence shown here is derived from an EMBL/GenBank/DDBJ whole genome shotgun (WGS) entry which is preliminary data.</text>
</comment>
<dbReference type="Gene3D" id="3.90.190.10">
    <property type="entry name" value="Protein tyrosine phosphatase superfamily"/>
    <property type="match status" value="1"/>
</dbReference>
<gene>
    <name evidence="9" type="ORF">D9757_008088</name>
</gene>
<evidence type="ECO:0000259" key="7">
    <source>
        <dbReference type="PROSITE" id="PS50056"/>
    </source>
</evidence>
<feature type="transmembrane region" description="Helical" evidence="5">
    <location>
        <begin position="21"/>
        <end position="40"/>
    </location>
</feature>
<feature type="domain" description="Expansin-like EG45" evidence="8">
    <location>
        <begin position="52"/>
        <end position="180"/>
    </location>
</feature>
<dbReference type="GO" id="GO:0005737">
    <property type="term" value="C:cytoplasm"/>
    <property type="evidence" value="ECO:0007669"/>
    <property type="project" value="TreeGrafter"/>
</dbReference>
<dbReference type="CDD" id="cd14498">
    <property type="entry name" value="DSP"/>
    <property type="match status" value="1"/>
</dbReference>
<evidence type="ECO:0000256" key="1">
    <source>
        <dbReference type="ARBA" id="ARBA00008601"/>
    </source>
</evidence>
<dbReference type="EMBL" id="JAACJN010000081">
    <property type="protein sequence ID" value="KAF5377758.1"/>
    <property type="molecule type" value="Genomic_DNA"/>
</dbReference>
<dbReference type="GO" id="GO:0004725">
    <property type="term" value="F:protein tyrosine phosphatase activity"/>
    <property type="evidence" value="ECO:0007669"/>
    <property type="project" value="UniProtKB-EC"/>
</dbReference>
<keyword evidence="10" id="KW-1185">Reference proteome</keyword>
<dbReference type="PROSITE" id="PS50054">
    <property type="entry name" value="TYR_PHOSPHATASE_DUAL"/>
    <property type="match status" value="1"/>
</dbReference>
<proteinExistence type="inferred from homology"/>
<dbReference type="SUPFAM" id="SSF52799">
    <property type="entry name" value="(Phosphotyrosine protein) phosphatases II"/>
    <property type="match status" value="1"/>
</dbReference>
<dbReference type="InterPro" id="IPR020422">
    <property type="entry name" value="TYR_PHOSPHATASE_DUAL_dom"/>
</dbReference>
<keyword evidence="3" id="KW-0378">Hydrolase</keyword>
<dbReference type="PANTHER" id="PTHR10159:SF519">
    <property type="entry name" value="DUAL SPECIFICITY PROTEIN PHOSPHATASE MPK3"/>
    <property type="match status" value="1"/>
</dbReference>
<dbReference type="PROSITE" id="PS50056">
    <property type="entry name" value="TYR_PHOSPHATASE_2"/>
    <property type="match status" value="1"/>
</dbReference>
<keyword evidence="5" id="KW-0812">Transmembrane</keyword>